<dbReference type="PANTHER" id="PTHR48459">
    <property type="entry name" value="CUE DOMAIN-CONTAINING PROTEIN"/>
    <property type="match status" value="1"/>
</dbReference>
<gene>
    <name evidence="5" type="ORF">MKW98_021830</name>
    <name evidence="4" type="ORF">MKW98_032378</name>
</gene>
<sequence length="574" mass="62680">MSFTSVYRLLQEIFPEVDFRLLRAVAVENPNNPDVAVEEVLNMGLPFTSSVSQPGSTSNQVDNQQSGNSPVQTPLSDNVNSEQVLTGERVATEQSISVQHQGLDEEMKTCSPSEQGSIQSEVAANPSSAHGAGYDSSAAILDEIQSGGPAATLSALAGESLDDNDATEKEFSSGNQNIDVTLESDKVLDGSNSSAINCPPKEGQKLAPFADSAANSEFSNSEFEKLELGGSLESSSERAFFDTENEDILENSSSSTIVSKSGQTCSIDLLENAIEDAKNNKKNLFAAMETVINMMKEAEFQEEKAELSKKEASLGGLDTLERVEDLRQMLQRAREANDMHAGEVYGEKSILATEMRELQSRVINLSDERDESLSILDEMNRILEARLVAAEEMRIAADKEKEERENSARELLAEQELIMEKVVQESKKLQQQVDENSKLRDFLMDRGRVVDVLQGEIAVICKDVKLLKEKFDECVPFSKSVSSSQTSCILASSGSFSKSLVADWVPEHDLSSETPKKITPASSISSASLVSSVCEDHPLMTTTGPENEDTKFDGKKSLSDDDWDMFEDVTPVFP</sequence>
<dbReference type="PANTHER" id="PTHR48459:SF1">
    <property type="entry name" value="CUE DOMAIN-CONTAINING PROTEIN"/>
    <property type="match status" value="1"/>
</dbReference>
<dbReference type="EMBL" id="JAJJMB010002972">
    <property type="protein sequence ID" value="KAI3949874.1"/>
    <property type="molecule type" value="Genomic_DNA"/>
</dbReference>
<dbReference type="PROSITE" id="PS51140">
    <property type="entry name" value="CUE"/>
    <property type="match status" value="1"/>
</dbReference>
<dbReference type="SUPFAM" id="SSF46934">
    <property type="entry name" value="UBA-like"/>
    <property type="match status" value="1"/>
</dbReference>
<feature type="region of interest" description="Disordered" evidence="2">
    <location>
        <begin position="48"/>
        <end position="78"/>
    </location>
</feature>
<organism evidence="4 6">
    <name type="scientific">Papaver atlanticum</name>
    <dbReference type="NCBI Taxonomy" id="357466"/>
    <lineage>
        <taxon>Eukaryota</taxon>
        <taxon>Viridiplantae</taxon>
        <taxon>Streptophyta</taxon>
        <taxon>Embryophyta</taxon>
        <taxon>Tracheophyta</taxon>
        <taxon>Spermatophyta</taxon>
        <taxon>Magnoliopsida</taxon>
        <taxon>Ranunculales</taxon>
        <taxon>Papaveraceae</taxon>
        <taxon>Papaveroideae</taxon>
        <taxon>Papaver</taxon>
    </lineage>
</organism>
<reference evidence="4" key="1">
    <citation type="submission" date="2022-04" db="EMBL/GenBank/DDBJ databases">
        <title>A functionally conserved STORR gene fusion in Papaver species that diverged 16.8 million years ago.</title>
        <authorList>
            <person name="Catania T."/>
        </authorList>
    </citation>
    <scope>NUCLEOTIDE SEQUENCE</scope>
    <source>
        <strain evidence="4">S-188037</strain>
    </source>
</reference>
<keyword evidence="1" id="KW-0175">Coiled coil</keyword>
<evidence type="ECO:0000313" key="5">
    <source>
        <dbReference type="EMBL" id="KAI3949874.1"/>
    </source>
</evidence>
<dbReference type="EMBL" id="JAJJMB010013353">
    <property type="protein sequence ID" value="KAI3869017.1"/>
    <property type="molecule type" value="Genomic_DNA"/>
</dbReference>
<evidence type="ECO:0000313" key="6">
    <source>
        <dbReference type="Proteomes" id="UP001202328"/>
    </source>
</evidence>
<feature type="compositionally biased region" description="Polar residues" evidence="2">
    <location>
        <begin position="110"/>
        <end position="128"/>
    </location>
</feature>
<accession>A0AAD4S6M6</accession>
<dbReference type="GO" id="GO:0043130">
    <property type="term" value="F:ubiquitin binding"/>
    <property type="evidence" value="ECO:0007669"/>
    <property type="project" value="InterPro"/>
</dbReference>
<evidence type="ECO:0000256" key="2">
    <source>
        <dbReference type="SAM" id="MobiDB-lite"/>
    </source>
</evidence>
<name>A0AAD4S6M6_9MAGN</name>
<feature type="coiled-coil region" evidence="1">
    <location>
        <begin position="323"/>
        <end position="432"/>
    </location>
</feature>
<feature type="domain" description="CUE" evidence="3">
    <location>
        <begin position="2"/>
        <end position="45"/>
    </location>
</feature>
<evidence type="ECO:0000313" key="4">
    <source>
        <dbReference type="EMBL" id="KAI3869017.1"/>
    </source>
</evidence>
<feature type="region of interest" description="Disordered" evidence="2">
    <location>
        <begin position="100"/>
        <end position="131"/>
    </location>
</feature>
<dbReference type="Proteomes" id="UP001202328">
    <property type="component" value="Unassembled WGS sequence"/>
</dbReference>
<protein>
    <recommendedName>
        <fullName evidence="3">CUE domain-containing protein</fullName>
    </recommendedName>
</protein>
<dbReference type="InterPro" id="IPR009060">
    <property type="entry name" value="UBA-like_sf"/>
</dbReference>
<feature type="region of interest" description="Disordered" evidence="2">
    <location>
        <begin position="536"/>
        <end position="556"/>
    </location>
</feature>
<dbReference type="AlphaFoldDB" id="A0AAD4S6M6"/>
<comment type="caution">
    <text evidence="4">The sequence shown here is derived from an EMBL/GenBank/DDBJ whole genome shotgun (WGS) entry which is preliminary data.</text>
</comment>
<dbReference type="InterPro" id="IPR003892">
    <property type="entry name" value="CUE"/>
</dbReference>
<proteinExistence type="predicted"/>
<evidence type="ECO:0000259" key="3">
    <source>
        <dbReference type="PROSITE" id="PS51140"/>
    </source>
</evidence>
<keyword evidence="6" id="KW-1185">Reference proteome</keyword>
<evidence type="ECO:0000256" key="1">
    <source>
        <dbReference type="SAM" id="Coils"/>
    </source>
</evidence>